<dbReference type="PaxDb" id="4097-A0A1S3YKU7"/>
<evidence type="ECO:0000313" key="3">
    <source>
        <dbReference type="RefSeq" id="XP_016452871.1"/>
    </source>
</evidence>
<dbReference type="AlphaFoldDB" id="A0A1S3YKU7"/>
<dbReference type="STRING" id="4097.A0A1S3YKU7"/>
<accession>A0A1S3YKU7</accession>
<dbReference type="OrthoDB" id="1270753at2759"/>
<evidence type="ECO:0000256" key="1">
    <source>
        <dbReference type="SAM" id="MobiDB-lite"/>
    </source>
</evidence>
<dbReference type="PANTHER" id="PTHR37610:SF75">
    <property type="entry name" value="RETROTRANSPOSON COPIA-LIKE N-TERMINAL DOMAIN-CONTAINING PROTEIN"/>
    <property type="match status" value="1"/>
</dbReference>
<feature type="domain" description="Retrotransposon Copia-like N-terminal" evidence="2">
    <location>
        <begin position="38"/>
        <end position="82"/>
    </location>
</feature>
<proteinExistence type="predicted"/>
<sequence>MAETTFHGERHSATSIEAESSSLEASVEDMVTQGGDSSHMSFQLTSHRLNGKKYLEWAQSVKLAIDGSGKLGHMTGETIKPEVGDPKMNAWRSDNSLVIAWLINSMDTVIGKSYIFLPTARDVWEAVRETYSYVENASQIFELKIKLWQAKQDKREVTAYYNEMVSLWQELDQCYHDECDCPADSVKTRKGEENEKAYLFLAGLNRDFDEFRSPILGKNPLPSIRETLSEIRREESRGKVMLKPYLNLELKPVVDASALATVKNEDDKKKRPWCDHCKKYWHTRETCWKIHGKPPNTKKKEVDNRCFRSQHGEAFQTTYFDQGQQPSPETSPFTREQLELLQKLLQSPQF</sequence>
<reference evidence="3" key="1">
    <citation type="submission" date="2025-08" db="UniProtKB">
        <authorList>
            <consortium name="RefSeq"/>
        </authorList>
    </citation>
    <scope>IDENTIFICATION</scope>
</reference>
<gene>
    <name evidence="3" type="primary">LOC107777375</name>
</gene>
<dbReference type="Pfam" id="PF14244">
    <property type="entry name" value="Retrotran_gag_3"/>
    <property type="match status" value="1"/>
</dbReference>
<dbReference type="PANTHER" id="PTHR37610">
    <property type="entry name" value="CCHC-TYPE DOMAIN-CONTAINING PROTEIN"/>
    <property type="match status" value="1"/>
</dbReference>
<feature type="region of interest" description="Disordered" evidence="1">
    <location>
        <begin position="1"/>
        <end position="30"/>
    </location>
</feature>
<dbReference type="InterPro" id="IPR029472">
    <property type="entry name" value="Copia-like_N"/>
</dbReference>
<feature type="compositionally biased region" description="Low complexity" evidence="1">
    <location>
        <begin position="13"/>
        <end position="25"/>
    </location>
</feature>
<dbReference type="KEGG" id="nta:107777375"/>
<dbReference type="RefSeq" id="XP_016452871.1">
    <property type="nucleotide sequence ID" value="XM_016597385.1"/>
</dbReference>
<feature type="compositionally biased region" description="Basic and acidic residues" evidence="1">
    <location>
        <begin position="1"/>
        <end position="12"/>
    </location>
</feature>
<protein>
    <recommendedName>
        <fullName evidence="2">Retrotransposon Copia-like N-terminal domain-containing protein</fullName>
    </recommendedName>
</protein>
<name>A0A1S3YKU7_TOBAC</name>
<evidence type="ECO:0000259" key="2">
    <source>
        <dbReference type="Pfam" id="PF14244"/>
    </source>
</evidence>
<dbReference type="OMA" id="DSARYKK"/>
<organism evidence="3">
    <name type="scientific">Nicotiana tabacum</name>
    <name type="common">Common tobacco</name>
    <dbReference type="NCBI Taxonomy" id="4097"/>
    <lineage>
        <taxon>Eukaryota</taxon>
        <taxon>Viridiplantae</taxon>
        <taxon>Streptophyta</taxon>
        <taxon>Embryophyta</taxon>
        <taxon>Tracheophyta</taxon>
        <taxon>Spermatophyta</taxon>
        <taxon>Magnoliopsida</taxon>
        <taxon>eudicotyledons</taxon>
        <taxon>Gunneridae</taxon>
        <taxon>Pentapetalae</taxon>
        <taxon>asterids</taxon>
        <taxon>lamiids</taxon>
        <taxon>Solanales</taxon>
        <taxon>Solanaceae</taxon>
        <taxon>Nicotianoideae</taxon>
        <taxon>Nicotianeae</taxon>
        <taxon>Nicotiana</taxon>
    </lineage>
</organism>